<evidence type="ECO:0008006" key="4">
    <source>
        <dbReference type="Google" id="ProtNLM"/>
    </source>
</evidence>
<comment type="caution">
    <text evidence="2">The sequence shown here is derived from an EMBL/GenBank/DDBJ whole genome shotgun (WGS) entry which is preliminary data.</text>
</comment>
<sequence>MPYRLIAEELPEPRPTPFAKRTPKYLILLLPVFLFLISYPLSLYFSLRCASSQFLRGNFSTSQTCASFSLALSRPLPTISPYVVVYRQLAQSLFLANQFASSALPYLQSFLGRGPASSADITNVTFSLSRLSDSLAFLQASLQPLPRLAPLLTRVNTARTLAQKISPLVNSLPDLLSLHGKSTILLLLQDPTELRPTGGFLSHIALLTLDSGRLTNVQIYDTAATDSQLRGQISPPSDLARVIGESNWYLRDANWDPDFPSSADRALWFVTKELSLTPDRVVGVHLATLAELLSITGSIRLSELNLTLTRANFLSQYLAHPDFLSAFYQRFFDELRELNTSQLSQAAGQIISALESRQIFISSTIWSGGVAPPNCRSTLPCLSHYFYPVASNVGVNKANVSTQATAQLSVQLNPARADFAYQLDLSNTSSQTNWPAGHYKNYLRLYLPPQSLPDAVLLNGQPASAYYVTAEHGLVVLGVLVDVAPVSTVKVNVRWHQPLVLSSRFHYQLDIPNQPGQSSYPVTVTLIYPKTWFASTATTPTLASQGTLQYNQTLSRQLRFDIDFATNVN</sequence>
<accession>A0A0G1RL75</accession>
<gene>
    <name evidence="2" type="ORF">UX80_C0006G0049</name>
</gene>
<keyword evidence="1" id="KW-0812">Transmembrane</keyword>
<feature type="transmembrane region" description="Helical" evidence="1">
    <location>
        <begin position="25"/>
        <end position="47"/>
    </location>
</feature>
<dbReference type="InterPro" id="IPR025101">
    <property type="entry name" value="DUF4012"/>
</dbReference>
<dbReference type="Pfam" id="PF13196">
    <property type="entry name" value="DUF4012"/>
    <property type="match status" value="1"/>
</dbReference>
<dbReference type="AlphaFoldDB" id="A0A0G1RL75"/>
<dbReference type="STRING" id="1618358.UX80_C0006G0049"/>
<evidence type="ECO:0000256" key="1">
    <source>
        <dbReference type="SAM" id="Phobius"/>
    </source>
</evidence>
<evidence type="ECO:0000313" key="3">
    <source>
        <dbReference type="Proteomes" id="UP000034307"/>
    </source>
</evidence>
<dbReference type="Proteomes" id="UP000034307">
    <property type="component" value="Unassembled WGS sequence"/>
</dbReference>
<keyword evidence="1" id="KW-1133">Transmembrane helix</keyword>
<proteinExistence type="predicted"/>
<reference evidence="2 3" key="1">
    <citation type="journal article" date="2015" name="Nature">
        <title>rRNA introns, odd ribosomes, and small enigmatic genomes across a large radiation of phyla.</title>
        <authorList>
            <person name="Brown C.T."/>
            <person name="Hug L.A."/>
            <person name="Thomas B.C."/>
            <person name="Sharon I."/>
            <person name="Castelle C.J."/>
            <person name="Singh A."/>
            <person name="Wilkins M.J."/>
            <person name="Williams K.H."/>
            <person name="Banfield J.F."/>
        </authorList>
    </citation>
    <scope>NUCLEOTIDE SEQUENCE [LARGE SCALE GENOMIC DNA]</scope>
</reference>
<dbReference type="EMBL" id="LCNO01000006">
    <property type="protein sequence ID" value="KKU58079.1"/>
    <property type="molecule type" value="Genomic_DNA"/>
</dbReference>
<keyword evidence="1" id="KW-0472">Membrane</keyword>
<evidence type="ECO:0000313" key="2">
    <source>
        <dbReference type="EMBL" id="KKU58079.1"/>
    </source>
</evidence>
<organism evidence="2 3">
    <name type="scientific">Candidatus Amesbacteria bacterium GW2011_GWA2_47_11b</name>
    <dbReference type="NCBI Taxonomy" id="1618358"/>
    <lineage>
        <taxon>Bacteria</taxon>
        <taxon>Candidatus Amesiibacteriota</taxon>
    </lineage>
</organism>
<protein>
    <recommendedName>
        <fullName evidence="4">DUF4012 domain-containing protein</fullName>
    </recommendedName>
</protein>
<name>A0A0G1RL75_9BACT</name>